<reference evidence="5 6" key="1">
    <citation type="submission" date="2017-08" db="EMBL/GenBank/DDBJ databases">
        <title>Acidophilic green algal genome provides insights into adaptation to an acidic environment.</title>
        <authorList>
            <person name="Hirooka S."/>
            <person name="Hirose Y."/>
            <person name="Kanesaki Y."/>
            <person name="Higuchi S."/>
            <person name="Fujiwara T."/>
            <person name="Onuma R."/>
            <person name="Era A."/>
            <person name="Ohbayashi R."/>
            <person name="Uzuka A."/>
            <person name="Nozaki H."/>
            <person name="Yoshikawa H."/>
            <person name="Miyagishima S.Y."/>
        </authorList>
    </citation>
    <scope>NUCLEOTIDE SEQUENCE [LARGE SCALE GENOMIC DNA]</scope>
    <source>
        <strain evidence="5 6">NIES-2499</strain>
    </source>
</reference>
<dbReference type="InterPro" id="IPR037898">
    <property type="entry name" value="NudC_fam"/>
</dbReference>
<dbReference type="PANTHER" id="PTHR12356">
    <property type="entry name" value="NUCLEAR MOVEMENT PROTEIN NUDC"/>
    <property type="match status" value="1"/>
</dbReference>
<proteinExistence type="predicted"/>
<dbReference type="GO" id="GO:0051082">
    <property type="term" value="F:unfolded protein binding"/>
    <property type="evidence" value="ECO:0007669"/>
    <property type="project" value="TreeGrafter"/>
</dbReference>
<dbReference type="SUPFAM" id="SSF49764">
    <property type="entry name" value="HSP20-like chaperones"/>
    <property type="match status" value="1"/>
</dbReference>
<dbReference type="GO" id="GO:0006457">
    <property type="term" value="P:protein folding"/>
    <property type="evidence" value="ECO:0007669"/>
    <property type="project" value="TreeGrafter"/>
</dbReference>
<dbReference type="EMBL" id="BEGY01000056">
    <property type="protein sequence ID" value="GAX80713.1"/>
    <property type="molecule type" value="Genomic_DNA"/>
</dbReference>
<dbReference type="PROSITE" id="PS51203">
    <property type="entry name" value="CS"/>
    <property type="match status" value="1"/>
</dbReference>
<evidence type="ECO:0000256" key="1">
    <source>
        <dbReference type="ARBA" id="ARBA00004496"/>
    </source>
</evidence>
<evidence type="ECO:0000313" key="5">
    <source>
        <dbReference type="EMBL" id="GAX80713.1"/>
    </source>
</evidence>
<dbReference type="STRING" id="1157962.A0A250XC99"/>
<evidence type="ECO:0000313" key="6">
    <source>
        <dbReference type="Proteomes" id="UP000232323"/>
    </source>
</evidence>
<dbReference type="Pfam" id="PF04969">
    <property type="entry name" value="CS"/>
    <property type="match status" value="1"/>
</dbReference>
<feature type="compositionally biased region" description="Acidic residues" evidence="3">
    <location>
        <begin position="192"/>
        <end position="208"/>
    </location>
</feature>
<feature type="region of interest" description="Disordered" evidence="3">
    <location>
        <begin position="1544"/>
        <end position="1573"/>
    </location>
</feature>
<feature type="region of interest" description="Disordered" evidence="3">
    <location>
        <begin position="185"/>
        <end position="208"/>
    </location>
</feature>
<comment type="subcellular location">
    <subcellularLocation>
        <location evidence="1">Cytoplasm</location>
    </subcellularLocation>
</comment>
<evidence type="ECO:0000259" key="4">
    <source>
        <dbReference type="PROSITE" id="PS51203"/>
    </source>
</evidence>
<dbReference type="Gene3D" id="2.60.40.790">
    <property type="match status" value="1"/>
</dbReference>
<protein>
    <recommendedName>
        <fullName evidence="4">CS domain-containing protein</fullName>
    </recommendedName>
</protein>
<accession>A0A250XC99</accession>
<feature type="region of interest" description="Disordered" evidence="3">
    <location>
        <begin position="779"/>
        <end position="800"/>
    </location>
</feature>
<dbReference type="InterPro" id="IPR008978">
    <property type="entry name" value="HSP20-like_chaperone"/>
</dbReference>
<dbReference type="Proteomes" id="UP000232323">
    <property type="component" value="Unassembled WGS sequence"/>
</dbReference>
<organism evidence="5 6">
    <name type="scientific">Chlamydomonas eustigma</name>
    <dbReference type="NCBI Taxonomy" id="1157962"/>
    <lineage>
        <taxon>Eukaryota</taxon>
        <taxon>Viridiplantae</taxon>
        <taxon>Chlorophyta</taxon>
        <taxon>core chlorophytes</taxon>
        <taxon>Chlorophyceae</taxon>
        <taxon>CS clade</taxon>
        <taxon>Chlamydomonadales</taxon>
        <taxon>Chlamydomonadaceae</taxon>
        <taxon>Chlamydomonas</taxon>
    </lineage>
</organism>
<gene>
    <name evidence="5" type="ORF">CEUSTIGMA_g8148.t1</name>
</gene>
<dbReference type="InterPro" id="IPR007052">
    <property type="entry name" value="CS_dom"/>
</dbReference>
<dbReference type="PANTHER" id="PTHR12356:SF3">
    <property type="entry name" value="NUCLEAR MIGRATION PROTEIN NUDC"/>
    <property type="match status" value="1"/>
</dbReference>
<feature type="region of interest" description="Disordered" evidence="3">
    <location>
        <begin position="1252"/>
        <end position="1309"/>
    </location>
</feature>
<evidence type="ECO:0000256" key="3">
    <source>
        <dbReference type="SAM" id="MobiDB-lite"/>
    </source>
</evidence>
<keyword evidence="6" id="KW-1185">Reference proteome</keyword>
<feature type="compositionally biased region" description="Polar residues" evidence="3">
    <location>
        <begin position="1271"/>
        <end position="1287"/>
    </location>
</feature>
<evidence type="ECO:0000256" key="2">
    <source>
        <dbReference type="ARBA" id="ARBA00022490"/>
    </source>
</evidence>
<comment type="caution">
    <text evidence="5">The sequence shown here is derived from an EMBL/GenBank/DDBJ whole genome shotgun (WGS) entry which is preliminary data.</text>
</comment>
<feature type="domain" description="CS" evidence="4">
    <location>
        <begin position="1590"/>
        <end position="1684"/>
    </location>
</feature>
<keyword evidence="2" id="KW-0963">Cytoplasm</keyword>
<dbReference type="GO" id="GO:0005737">
    <property type="term" value="C:cytoplasm"/>
    <property type="evidence" value="ECO:0007669"/>
    <property type="project" value="UniProtKB-SubCell"/>
</dbReference>
<feature type="compositionally biased region" description="Low complexity" evidence="3">
    <location>
        <begin position="1255"/>
        <end position="1268"/>
    </location>
</feature>
<feature type="region of interest" description="Disordered" evidence="3">
    <location>
        <begin position="1343"/>
        <end position="1398"/>
    </location>
</feature>
<feature type="compositionally biased region" description="Polar residues" evidence="3">
    <location>
        <begin position="1374"/>
        <end position="1388"/>
    </location>
</feature>
<name>A0A250XC99_9CHLO</name>
<dbReference type="CDD" id="cd06467">
    <property type="entry name" value="p23_NUDC_like"/>
    <property type="match status" value="1"/>
</dbReference>
<dbReference type="OrthoDB" id="515366at2759"/>
<sequence>MHFMNAEHQLMLKVSQGWISGSKNDKSDASIRIDYDSTLETCLRALRSKSVSPLHHLKAALLASTCCLRLLQPARALKFASKASFMKPQDEACRQLVKECTRELEYEGRVRGLQVLVNPARHNSCNNNSNCKNSSKLEQTLTRTACQMKLSYNSIRLMRLLNKLVNQAQDVGSICESRCDVGCSEKNKEDHGDDFEEESKDSSDSEGEDEVVANLMENLCEVLTMGGVDTQIVFQLVGGYQAVMSHFHPVSCWELAAKVLIVAGTCQLCLGGSVLSPSSSNLQQVTVSRSSSSHNWQSTLQHYTAAACPPIKLSANSSHCNASCAAHSNGYKSRPRVRWPQWVLERLSSMTLEGLGYDRGSAVATSVAECALHLLAFSALDPHQRQTGFVATSVVSAASSDSSGLCESQFSSGSALDQASGNAPLWLRLQAASSHAVESSLEPISLVVSSHKLRGCLLSNDLEGHSCPVHTQPMELGEPEIGEMCTLRLQSHLPAPTAQAESVVSLDRIDQSRILESTAPQTESLPSAIPSQISIEISGILSDLISSTESLTTPSLSSSSSSLLAVRVPQIPPPKLTLPLENPSADHSISSCRSCGEEVMSSANSYNLSTNASPSSTPNTFVLNACTNMHMTSSHACSVLPSSHACSVLQRLLDAAQEASFVADLPGASLLTLVNLFQSFTSGTDLDRQVFFTASNQKPLQLLLHLYRSIQHEDPGPGAEHRPPCCEVCHLLLACIRDMCNQSPSLMKAEAFTKKSPQGLPGRDSAAAAACKRSKGNSACVTTTANTPDEKPTHEAPAATSRAKVLLTSTPLLGELVQGTRTALRHCRPCTAPEISWDGSTKSYVQGRCPSDPCQGLGVKFHQASHEGAEPSQALAINSSSSSSSLLEKWIWLLGSAACSKAAVRELYRRLVTDLLEDVLETCNPVSPNILEAVEAAYGALAVHSQFISQDICESPSIPALSGMVLYSHEPRLSLLALDRLTPLVDTCSGAAFMQQLARPAGAVASAHQMMLQSSSSSSSSSGGGLPAQVTLHPWDAAVYAAADLTSFSNDNVSRPSPHPPALIQCPQVAGRLTSISSGGSTSSAIQAIDFGAPQSGAIRDAACSLLMASLDRARRMGGLKAMQVPKWGCWSLMRPRELLMLERRIREELSSACCYHPSPSPSINDKPNTVSGTAAIISGIAAMKPASEKASMLPATSQRPALLVSSSSSSGIVGPELLFPPSEFARQESVISPGTPSPAAAVSHRKKNGALYASSGSKQQQQQQKGGLYTKSSASTSNKLTVQNATEIPRSCKEESEPSEQINRHLTRGSIETSFDDFSNTASIQVSNTTVVSPDGIEPLTQDCLDPESAPAPSTPHLQPSAESAVSYLPTEAGSNQAASQQVQLPTTPLPAPTEGSPFLGLTSRSENLEDTAGRTQGRLYSSGPPCLDLMELADVKSRFIGKKVVIEARAVGSETISTSGVWDPLSCSMRDRELDAQIMSGFQAMQQQQQQQQHVGLSMEVGFGANTIEGVQVVLHSPSSPDYSQNGNQHADENQNSLIDIQEDSDGSCNHAGQEDDEGYDEDGLREVWDSTPPRAVRDARAAWRGVRLNDKISWSQTSDEVNVWIKLPLGTTRKELELKVDPTHFCVKLGWHGRFLDGPLRRRVKSKESVWCLTGEDDAKQYTVLHVMMPKDEPHYWRSLFEGSEEKSHMELLKEAVEADEPVVSYDDMDVDAREIFEDLRERQAMVSAGWIDLENSFDDFRVVIGDGTL</sequence>